<keyword evidence="2" id="KW-1133">Transmembrane helix</keyword>
<evidence type="ECO:0000256" key="2">
    <source>
        <dbReference type="SAM" id="Phobius"/>
    </source>
</evidence>
<organism evidence="3 4">
    <name type="scientific">Chloroherpeton thalassium (strain ATCC 35110 / GB-78)</name>
    <dbReference type="NCBI Taxonomy" id="517418"/>
    <lineage>
        <taxon>Bacteria</taxon>
        <taxon>Pseudomonadati</taxon>
        <taxon>Chlorobiota</taxon>
        <taxon>Chlorobiia</taxon>
        <taxon>Chlorobiales</taxon>
        <taxon>Chloroherpetonaceae</taxon>
        <taxon>Chloroherpeton</taxon>
    </lineage>
</organism>
<dbReference type="OrthoDB" id="593939at2"/>
<accession>B3QZ94</accession>
<dbReference type="HOGENOM" id="CLU_749439_0_0_10"/>
<dbReference type="EMBL" id="CP001100">
    <property type="protein sequence ID" value="ACF13787.1"/>
    <property type="molecule type" value="Genomic_DNA"/>
</dbReference>
<dbReference type="KEGG" id="cts:Ctha_1324"/>
<gene>
    <name evidence="3" type="ordered locus">Ctha_1324</name>
</gene>
<reference evidence="3 4" key="1">
    <citation type="submission" date="2008-06" db="EMBL/GenBank/DDBJ databases">
        <title>Complete sequence of Chloroherpeton thalassium ATCC 35110.</title>
        <authorList>
            <consortium name="US DOE Joint Genome Institute"/>
            <person name="Lucas S."/>
            <person name="Copeland A."/>
            <person name="Lapidus A."/>
            <person name="Glavina del Rio T."/>
            <person name="Dalin E."/>
            <person name="Tice H."/>
            <person name="Bruce D."/>
            <person name="Goodwin L."/>
            <person name="Pitluck S."/>
            <person name="Schmutz J."/>
            <person name="Larimer F."/>
            <person name="Land M."/>
            <person name="Hauser L."/>
            <person name="Kyrpides N."/>
            <person name="Mikhailova N."/>
            <person name="Liu Z."/>
            <person name="Li T."/>
            <person name="Zhao F."/>
            <person name="Overmann J."/>
            <person name="Bryant D.A."/>
            <person name="Richardson P."/>
        </authorList>
    </citation>
    <scope>NUCLEOTIDE SEQUENCE [LARGE SCALE GENOMIC DNA]</scope>
    <source>
        <strain evidence="4">ATCC 35110 / GB-78</strain>
    </source>
</reference>
<proteinExistence type="predicted"/>
<feature type="transmembrane region" description="Helical" evidence="2">
    <location>
        <begin position="42"/>
        <end position="64"/>
    </location>
</feature>
<dbReference type="eggNOG" id="ENOG5030E47">
    <property type="taxonomic scope" value="Bacteria"/>
</dbReference>
<protein>
    <submittedName>
        <fullName evidence="3">Uncharacterized protein</fullName>
    </submittedName>
</protein>
<feature type="region of interest" description="Disordered" evidence="1">
    <location>
        <begin position="1"/>
        <end position="24"/>
    </location>
</feature>
<keyword evidence="2" id="KW-0812">Transmembrane</keyword>
<evidence type="ECO:0000313" key="3">
    <source>
        <dbReference type="EMBL" id="ACF13787.1"/>
    </source>
</evidence>
<keyword evidence="2" id="KW-0472">Membrane</keyword>
<dbReference type="RefSeq" id="WP_012499871.1">
    <property type="nucleotide sequence ID" value="NC_011026.1"/>
</dbReference>
<evidence type="ECO:0000313" key="4">
    <source>
        <dbReference type="Proteomes" id="UP000001208"/>
    </source>
</evidence>
<evidence type="ECO:0000256" key="1">
    <source>
        <dbReference type="SAM" id="MobiDB-lite"/>
    </source>
</evidence>
<dbReference type="Proteomes" id="UP000001208">
    <property type="component" value="Chromosome"/>
</dbReference>
<sequence>MSEKSSSENSEQQTPRLDPRLSKLESTDPLGSIFPKTKKNKIAAVVFVSIISLFFMSIAVWINWPKSRPEAEPLAPAVKERLSRLPGGTNVLIYLGMKDIRHSDFWQKIIPDSIKSARLFADTSALGRFSTATGFDFLNDADTMIYAAQSNAARSDKFISIITGDFQSDSVSAYLEKTSENARLYDSLLIYRTDPRLWVSLTSPNELVLASSADMIEHYLSTEKNFFEADTLLTSLLERTEYKSHLWMALGQAGWATGAMMGLTAANKELKSMGNLRRIKQLVLAMKFGDGIKMQTEWVYDSRSSAFFASGLLWLALRVSGSEGTRLKESEKAFLNQIEMQQNLESIILRGNFSNDMIEQFRKSEFEEF</sequence>
<dbReference type="STRING" id="517418.Ctha_1324"/>
<name>B3QZ94_CHLT3</name>
<dbReference type="AlphaFoldDB" id="B3QZ94"/>
<keyword evidence="4" id="KW-1185">Reference proteome</keyword>